<protein>
    <submittedName>
        <fullName evidence="1">Uncharacterized protein</fullName>
    </submittedName>
</protein>
<accession>A0ACC0C659</accession>
<evidence type="ECO:0000313" key="1">
    <source>
        <dbReference type="EMBL" id="KAI5680294.1"/>
    </source>
</evidence>
<organism evidence="1 2">
    <name type="scientific">Catharanthus roseus</name>
    <name type="common">Madagascar periwinkle</name>
    <name type="synonym">Vinca rosea</name>
    <dbReference type="NCBI Taxonomy" id="4058"/>
    <lineage>
        <taxon>Eukaryota</taxon>
        <taxon>Viridiplantae</taxon>
        <taxon>Streptophyta</taxon>
        <taxon>Embryophyta</taxon>
        <taxon>Tracheophyta</taxon>
        <taxon>Spermatophyta</taxon>
        <taxon>Magnoliopsida</taxon>
        <taxon>eudicotyledons</taxon>
        <taxon>Gunneridae</taxon>
        <taxon>Pentapetalae</taxon>
        <taxon>asterids</taxon>
        <taxon>lamiids</taxon>
        <taxon>Gentianales</taxon>
        <taxon>Apocynaceae</taxon>
        <taxon>Rauvolfioideae</taxon>
        <taxon>Vinceae</taxon>
        <taxon>Catharanthinae</taxon>
        <taxon>Catharanthus</taxon>
    </lineage>
</organism>
<dbReference type="EMBL" id="CM044701">
    <property type="protein sequence ID" value="KAI5680294.1"/>
    <property type="molecule type" value="Genomic_DNA"/>
</dbReference>
<comment type="caution">
    <text evidence="1">The sequence shown here is derived from an EMBL/GenBank/DDBJ whole genome shotgun (WGS) entry which is preliminary data.</text>
</comment>
<proteinExistence type="predicted"/>
<sequence>MQKSTAEGEGRLETEFVNIETASDSLDSSVVFHVVTDVLAFVLYMHQQIPSVLQDITLEFEELQNEQKDLTVVLQSEMKASLRRTHTARKREVKQGLRRMEKLMRSIANLKDAFQHLITEIPDIERVTLVLGASPLRPLQVYELCFSHEKIVPADFSRTRIAEGLSRKAIRTLISRGAGSDRSSYSGPSKLFLLVKAPAYLNLPLHFLPKRDFKYNKKIVPFKLRFQRRKHYVEADTQSGDAGTAKSLSIESSSNDSIWFQCRHVIKGLPSETAATED</sequence>
<dbReference type="Proteomes" id="UP001060085">
    <property type="component" value="Linkage Group LG01"/>
</dbReference>
<keyword evidence="2" id="KW-1185">Reference proteome</keyword>
<reference evidence="2" key="1">
    <citation type="journal article" date="2023" name="Nat. Plants">
        <title>Single-cell RNA sequencing provides a high-resolution roadmap for understanding the multicellular compartmentation of specialized metabolism.</title>
        <authorList>
            <person name="Sun S."/>
            <person name="Shen X."/>
            <person name="Li Y."/>
            <person name="Li Y."/>
            <person name="Wang S."/>
            <person name="Li R."/>
            <person name="Zhang H."/>
            <person name="Shen G."/>
            <person name="Guo B."/>
            <person name="Wei J."/>
            <person name="Xu J."/>
            <person name="St-Pierre B."/>
            <person name="Chen S."/>
            <person name="Sun C."/>
        </authorList>
    </citation>
    <scope>NUCLEOTIDE SEQUENCE [LARGE SCALE GENOMIC DNA]</scope>
</reference>
<evidence type="ECO:0000313" key="2">
    <source>
        <dbReference type="Proteomes" id="UP001060085"/>
    </source>
</evidence>
<gene>
    <name evidence="1" type="ORF">M9H77_01521</name>
</gene>
<name>A0ACC0C659_CATRO</name>